<evidence type="ECO:0000256" key="12">
    <source>
        <dbReference type="ARBA" id="ARBA00050090"/>
    </source>
</evidence>
<proteinExistence type="inferred from homology"/>
<dbReference type="Proteomes" id="UP000164653">
    <property type="component" value="Segment"/>
</dbReference>
<dbReference type="GO" id="GO:0003854">
    <property type="term" value="F:3-beta-hydroxy-Delta5-steroid dehydrogenase (NAD+) activity"/>
    <property type="evidence" value="ECO:0007669"/>
    <property type="project" value="UniProtKB-EC"/>
</dbReference>
<sequence length="359" mass="41265">MINSKLCLKLNMSVYAVTGGAGFLGKHIVKLLINRCPYVTEIRVIDIRRDREPYRSESKRIKYICCDINDYDTLYKELNGCNVIIHTAAIANMYYGRYKDSDILRVNYYGTETILSICVHLGIQYLIYTSGMEVVGPNIYGDQFVGDECTQYNITHRGVYAKSKYNAEHIVMSANGSILINGKKLYTCCLRPTGIYGEGDIIMRDIYIQCLNKGKIMNRFTDDSAIYSRVYVGNVAWMHILASRHIQYTNSIVRGNFYFCYDYSPRCSYDSFNLLLMKPLGIQSGPRFSKLALKTMALKNDLFTKLFNIPSLINSYTIKTSNTRFEVQTNKAKIHFNYEPIFSLSESFTRTSSWLKNFS</sequence>
<accession>G3EI41</accession>
<dbReference type="GO" id="GO:0004769">
    <property type="term" value="F:steroid Delta-isomerase activity"/>
    <property type="evidence" value="ECO:0007669"/>
    <property type="project" value="UniProtKB-EC"/>
</dbReference>
<feature type="domain" description="3-beta hydroxysteroid dehydrogenase/isomerase" evidence="15">
    <location>
        <begin position="16"/>
        <end position="286"/>
    </location>
</feature>
<evidence type="ECO:0000256" key="2">
    <source>
        <dbReference type="ARBA" id="ARBA00009219"/>
    </source>
</evidence>
<name>G3EI41_9POXV</name>
<comment type="catalytic activity">
    <reaction evidence="12">
        <text>a 3beta-hydroxy-Delta(5)-steroid + NAD(+) = a 3-oxo-Delta(5)-steroid + NADH + H(+)</text>
        <dbReference type="Rhea" id="RHEA:24076"/>
        <dbReference type="ChEBI" id="CHEBI:1722"/>
        <dbReference type="ChEBI" id="CHEBI:15378"/>
        <dbReference type="ChEBI" id="CHEBI:47907"/>
        <dbReference type="ChEBI" id="CHEBI:57540"/>
        <dbReference type="ChEBI" id="CHEBI:57945"/>
        <dbReference type="EC" id="1.1.1.145"/>
    </reaction>
</comment>
<protein>
    <recommendedName>
        <fullName evidence="11">3 beta-hydroxysteroid dehydrogenase/Delta 5--&gt;4-isomerase</fullName>
        <ecNumber evidence="10">1.1.1.145</ecNumber>
        <ecNumber evidence="9">5.3.3.1</ecNumber>
    </recommendedName>
</protein>
<dbReference type="EC" id="1.1.1.145" evidence="10"/>
<keyword evidence="6" id="KW-0755">Steroidogenesis</keyword>
<keyword evidence="5" id="KW-0413">Isomerase</keyword>
<dbReference type="SUPFAM" id="SSF51735">
    <property type="entry name" value="NAD(P)-binding Rossmann-fold domains"/>
    <property type="match status" value="1"/>
</dbReference>
<dbReference type="EMBL" id="HQ849551">
    <property type="protein sequence ID" value="AEN03738.1"/>
    <property type="molecule type" value="Genomic_DNA"/>
</dbReference>
<dbReference type="InterPro" id="IPR050177">
    <property type="entry name" value="Lipid_A_modif_metabolic_enz"/>
</dbReference>
<evidence type="ECO:0000313" key="17">
    <source>
        <dbReference type="Proteomes" id="UP000164653"/>
    </source>
</evidence>
<dbReference type="Gene3D" id="3.40.50.720">
    <property type="entry name" value="NAD(P)-binding Rossmann-like Domain"/>
    <property type="match status" value="1"/>
</dbReference>
<comment type="catalytic activity">
    <reaction evidence="8">
        <text>a 3-oxo-Delta(5)-steroid = a 3-oxo-Delta(4)-steroid</text>
        <dbReference type="Rhea" id="RHEA:14709"/>
        <dbReference type="ChEBI" id="CHEBI:47907"/>
        <dbReference type="ChEBI" id="CHEBI:47909"/>
        <dbReference type="EC" id="5.3.3.1"/>
    </reaction>
</comment>
<comment type="pathway">
    <text evidence="1">Lipid metabolism; steroid biosynthesis.</text>
</comment>
<evidence type="ECO:0000256" key="9">
    <source>
        <dbReference type="ARBA" id="ARBA00038856"/>
    </source>
</evidence>
<evidence type="ECO:0000313" key="16">
    <source>
        <dbReference type="EMBL" id="AEN03738.1"/>
    </source>
</evidence>
<keyword evidence="3 14" id="KW-0560">Oxidoreductase</keyword>
<comment type="similarity">
    <text evidence="2 14">Belongs to the 3-beta-HSD family.</text>
</comment>
<evidence type="ECO:0000256" key="6">
    <source>
        <dbReference type="ARBA" id="ARBA00023250"/>
    </source>
</evidence>
<evidence type="ECO:0000256" key="1">
    <source>
        <dbReference type="ARBA" id="ARBA00005202"/>
    </source>
</evidence>
<dbReference type="EC" id="5.3.3.1" evidence="9"/>
<evidence type="ECO:0000256" key="13">
    <source>
        <dbReference type="ARBA" id="ARBA00060577"/>
    </source>
</evidence>
<evidence type="ECO:0000256" key="4">
    <source>
        <dbReference type="ARBA" id="ARBA00023027"/>
    </source>
</evidence>
<evidence type="ECO:0000256" key="8">
    <source>
        <dbReference type="ARBA" id="ARBA00036501"/>
    </source>
</evidence>
<evidence type="ECO:0000256" key="14">
    <source>
        <dbReference type="RuleBase" id="RU004475"/>
    </source>
</evidence>
<evidence type="ECO:0000256" key="10">
    <source>
        <dbReference type="ARBA" id="ARBA00038967"/>
    </source>
</evidence>
<evidence type="ECO:0000256" key="7">
    <source>
        <dbReference type="ARBA" id="ARBA00023268"/>
    </source>
</evidence>
<dbReference type="PANTHER" id="PTHR43245:SF51">
    <property type="entry name" value="SHORT CHAIN DEHYDROGENASE_REDUCTASE FAMILY 42E, MEMBER 2"/>
    <property type="match status" value="1"/>
</dbReference>
<evidence type="ECO:0000256" key="11">
    <source>
        <dbReference type="ARBA" id="ARBA00039803"/>
    </source>
</evidence>
<evidence type="ECO:0000256" key="5">
    <source>
        <dbReference type="ARBA" id="ARBA00023235"/>
    </source>
</evidence>
<dbReference type="FunFam" id="3.40.50.720:FF:000495">
    <property type="entry name" value="3 hydroxysteroid dehydrogenase, putative"/>
    <property type="match status" value="1"/>
</dbReference>
<dbReference type="InterPro" id="IPR036291">
    <property type="entry name" value="NAD(P)-bd_dom_sf"/>
</dbReference>
<keyword evidence="7" id="KW-0511">Multifunctional enzyme</keyword>
<reference evidence="16 17" key="1">
    <citation type="journal article" date="2011" name="J. Virol.">
        <title>The genome of yoka poxvirus.</title>
        <authorList>
            <person name="Zhao G."/>
            <person name="Droit L."/>
            <person name="Tesh R.B."/>
            <person name="Popov V.L."/>
            <person name="Little N.S."/>
            <person name="Upton C."/>
            <person name="Virgin H.W."/>
            <person name="Wang D."/>
        </authorList>
    </citation>
    <scope>NUCLEOTIDE SEQUENCE [LARGE SCALE GENOMIC DNA]</scope>
    <source>
        <strain evidence="16">DakArB 4268</strain>
    </source>
</reference>
<dbReference type="GO" id="GO:0006694">
    <property type="term" value="P:steroid biosynthetic process"/>
    <property type="evidence" value="ECO:0007669"/>
    <property type="project" value="UniProtKB-KW"/>
</dbReference>
<dbReference type="InterPro" id="IPR002225">
    <property type="entry name" value="3Beta_OHSteriod_DH/Estase"/>
</dbReference>
<dbReference type="KEGG" id="vg:11107284"/>
<dbReference type="OrthoDB" id="8536at10239"/>
<dbReference type="RefSeq" id="YP_004821502.1">
    <property type="nucleotide sequence ID" value="NC_015960.1"/>
</dbReference>
<keyword evidence="4" id="KW-0520">NAD</keyword>
<keyword evidence="17" id="KW-1185">Reference proteome</keyword>
<organism evidence="16 17">
    <name type="scientific">Yokapox virus</name>
    <dbReference type="NCBI Taxonomy" id="1076255"/>
    <lineage>
        <taxon>Viruses</taxon>
        <taxon>Varidnaviria</taxon>
        <taxon>Bamfordvirae</taxon>
        <taxon>Nucleocytoviricota</taxon>
        <taxon>Pokkesviricetes</taxon>
        <taxon>Chitovirales</taxon>
        <taxon>Poxviridae</taxon>
        <taxon>Chordopoxvirinae</taxon>
        <taxon>Centapoxvirus</taxon>
        <taxon>Centapoxvirus yokapox</taxon>
    </lineage>
</organism>
<evidence type="ECO:0000256" key="3">
    <source>
        <dbReference type="ARBA" id="ARBA00023002"/>
    </source>
</evidence>
<gene>
    <name evidence="16" type="ORF">YKV149c</name>
</gene>
<evidence type="ECO:0000259" key="15">
    <source>
        <dbReference type="Pfam" id="PF01073"/>
    </source>
</evidence>
<dbReference type="PANTHER" id="PTHR43245">
    <property type="entry name" value="BIFUNCTIONAL POLYMYXIN RESISTANCE PROTEIN ARNA"/>
    <property type="match status" value="1"/>
</dbReference>
<dbReference type="Pfam" id="PF01073">
    <property type="entry name" value="3Beta_HSD"/>
    <property type="match status" value="1"/>
</dbReference>
<comment type="pathway">
    <text evidence="13">Steroid biosynthesis.</text>
</comment>
<dbReference type="GeneID" id="11107284"/>